<dbReference type="PANTHER" id="PTHR45138">
    <property type="entry name" value="REGULATORY COMPONENTS OF SENSORY TRANSDUCTION SYSTEM"/>
    <property type="match status" value="1"/>
</dbReference>
<dbReference type="CDD" id="cd01949">
    <property type="entry name" value="GGDEF"/>
    <property type="match status" value="1"/>
</dbReference>
<dbReference type="Pfam" id="PF00990">
    <property type="entry name" value="GGDEF"/>
    <property type="match status" value="1"/>
</dbReference>
<dbReference type="EMBL" id="JACHXP010000031">
    <property type="protein sequence ID" value="MBB3192475.1"/>
    <property type="molecule type" value="Genomic_DNA"/>
</dbReference>
<evidence type="ECO:0000313" key="7">
    <source>
        <dbReference type="Proteomes" id="UP000547614"/>
    </source>
</evidence>
<feature type="transmembrane region" description="Helical" evidence="4">
    <location>
        <begin position="99"/>
        <end position="132"/>
    </location>
</feature>
<evidence type="ECO:0000256" key="2">
    <source>
        <dbReference type="ARBA" id="ARBA00034247"/>
    </source>
</evidence>
<dbReference type="InterPro" id="IPR000160">
    <property type="entry name" value="GGDEF_dom"/>
</dbReference>
<name>A0A839VEG1_9GAMM</name>
<keyword evidence="7" id="KW-1185">Reference proteome</keyword>
<dbReference type="EC" id="2.7.7.65" evidence="1"/>
<dbReference type="InterPro" id="IPR050469">
    <property type="entry name" value="Diguanylate_Cyclase"/>
</dbReference>
<keyword evidence="4" id="KW-1133">Transmembrane helix</keyword>
<evidence type="ECO:0000256" key="4">
    <source>
        <dbReference type="SAM" id="Phobius"/>
    </source>
</evidence>
<dbReference type="SMART" id="SM00267">
    <property type="entry name" value="GGDEF"/>
    <property type="match status" value="1"/>
</dbReference>
<dbReference type="PROSITE" id="PS50887">
    <property type="entry name" value="GGDEF"/>
    <property type="match status" value="1"/>
</dbReference>
<gene>
    <name evidence="6" type="ORF">FHR94_003771</name>
</gene>
<dbReference type="AlphaFoldDB" id="A0A839VEG1"/>
<feature type="domain" description="GGDEF" evidence="5">
    <location>
        <begin position="181"/>
        <end position="306"/>
    </location>
</feature>
<dbReference type="NCBIfam" id="TIGR00254">
    <property type="entry name" value="GGDEF"/>
    <property type="match status" value="1"/>
</dbReference>
<dbReference type="InterPro" id="IPR043128">
    <property type="entry name" value="Rev_trsase/Diguanyl_cyclase"/>
</dbReference>
<organism evidence="6 7">
    <name type="scientific">Halomonas cerina</name>
    <dbReference type="NCBI Taxonomy" id="447424"/>
    <lineage>
        <taxon>Bacteria</taxon>
        <taxon>Pseudomonadati</taxon>
        <taxon>Pseudomonadota</taxon>
        <taxon>Gammaproteobacteria</taxon>
        <taxon>Oceanospirillales</taxon>
        <taxon>Halomonadaceae</taxon>
        <taxon>Halomonas</taxon>
    </lineage>
</organism>
<keyword evidence="4" id="KW-0472">Membrane</keyword>
<evidence type="ECO:0000256" key="3">
    <source>
        <dbReference type="SAM" id="MobiDB-lite"/>
    </source>
</evidence>
<dbReference type="Gene3D" id="3.30.70.270">
    <property type="match status" value="1"/>
</dbReference>
<proteinExistence type="predicted"/>
<feature type="transmembrane region" description="Helical" evidence="4">
    <location>
        <begin position="69"/>
        <end position="87"/>
    </location>
</feature>
<reference evidence="6 7" key="1">
    <citation type="submission" date="2020-08" db="EMBL/GenBank/DDBJ databases">
        <title>Genomic Encyclopedia of Type Strains, Phase III (KMG-III): the genomes of soil and plant-associated and newly described type strains.</title>
        <authorList>
            <person name="Whitman W."/>
        </authorList>
    </citation>
    <scope>NUCLEOTIDE SEQUENCE [LARGE SCALE GENOMIC DNA]</scope>
    <source>
        <strain evidence="6 7">CECT 7282</strain>
    </source>
</reference>
<dbReference type="SUPFAM" id="SSF55073">
    <property type="entry name" value="Nucleotide cyclase"/>
    <property type="match status" value="1"/>
</dbReference>
<dbReference type="InterPro" id="IPR029787">
    <property type="entry name" value="Nucleotide_cyclase"/>
</dbReference>
<sequence length="336" mass="36801">MGFATCPDPGVTTGLHRIEWLLVTLITLCVAVMGIPDEGGGGLLMATMAYFGFSLTASRLRFFDDRQRWLLAIHTWVMIGFITWFLYSTEGVTGPLASLYLLFQLGGATLMTPANLALIGTNLVVFLIVGYLTSELVNAIQVSNRMLLAMASQDSLTGLLNRRAFDDLARQIHATAQRSRRTYSVIAIDMDGLKTLNDTWGHEAGDRAILDLAQRLKGAVRSSDLVARYGGDEFVMLLPDTDADGARQLMQRLLAYVAGSELQFSIGVSSYPEHGQQLVASSWRACWCMPIGPCMRARRRVAIASPSRVRFISRGRRSGNTAETAPPGRHISRAAL</sequence>
<dbReference type="RefSeq" id="WP_183328141.1">
    <property type="nucleotide sequence ID" value="NZ_JACHXP010000031.1"/>
</dbReference>
<evidence type="ECO:0000259" key="5">
    <source>
        <dbReference type="PROSITE" id="PS50887"/>
    </source>
</evidence>
<evidence type="ECO:0000256" key="1">
    <source>
        <dbReference type="ARBA" id="ARBA00012528"/>
    </source>
</evidence>
<feature type="region of interest" description="Disordered" evidence="3">
    <location>
        <begin position="314"/>
        <end position="336"/>
    </location>
</feature>
<accession>A0A839VEG1</accession>
<evidence type="ECO:0000313" key="6">
    <source>
        <dbReference type="EMBL" id="MBB3192475.1"/>
    </source>
</evidence>
<comment type="caution">
    <text evidence="6">The sequence shown here is derived from an EMBL/GenBank/DDBJ whole genome shotgun (WGS) entry which is preliminary data.</text>
</comment>
<feature type="transmembrane region" description="Helical" evidence="4">
    <location>
        <begin position="18"/>
        <end position="35"/>
    </location>
</feature>
<comment type="catalytic activity">
    <reaction evidence="2">
        <text>2 GTP = 3',3'-c-di-GMP + 2 diphosphate</text>
        <dbReference type="Rhea" id="RHEA:24898"/>
        <dbReference type="ChEBI" id="CHEBI:33019"/>
        <dbReference type="ChEBI" id="CHEBI:37565"/>
        <dbReference type="ChEBI" id="CHEBI:58805"/>
        <dbReference type="EC" id="2.7.7.65"/>
    </reaction>
</comment>
<dbReference type="Proteomes" id="UP000547614">
    <property type="component" value="Unassembled WGS sequence"/>
</dbReference>
<keyword evidence="4" id="KW-0812">Transmembrane</keyword>
<dbReference type="GO" id="GO:0052621">
    <property type="term" value="F:diguanylate cyclase activity"/>
    <property type="evidence" value="ECO:0007669"/>
    <property type="project" value="UniProtKB-EC"/>
</dbReference>
<dbReference type="PANTHER" id="PTHR45138:SF9">
    <property type="entry name" value="DIGUANYLATE CYCLASE DGCM-RELATED"/>
    <property type="match status" value="1"/>
</dbReference>
<protein>
    <recommendedName>
        <fullName evidence="1">diguanylate cyclase</fullName>
        <ecNumber evidence="1">2.7.7.65</ecNumber>
    </recommendedName>
</protein>
<feature type="transmembrane region" description="Helical" evidence="4">
    <location>
        <begin position="41"/>
        <end position="57"/>
    </location>
</feature>